<comment type="similarity">
    <text evidence="11">Belongs to the NhaA Na(+)/H(+) (TC 2.A.33) antiporter family.</text>
</comment>
<keyword evidence="6 11" id="KW-1133">Transmembrane helix</keyword>
<comment type="caution">
    <text evidence="13">The sequence shown here is derived from an EMBL/GenBank/DDBJ whole genome shotgun (WGS) entry which is preliminary data.</text>
</comment>
<name>H5TPW9_GORO1</name>
<evidence type="ECO:0000256" key="6">
    <source>
        <dbReference type="ARBA" id="ARBA00022989"/>
    </source>
</evidence>
<feature type="transmembrane region" description="Helical" evidence="11">
    <location>
        <begin position="373"/>
        <end position="394"/>
    </location>
</feature>
<keyword evidence="14" id="KW-1185">Reference proteome</keyword>
<keyword evidence="2 11" id="KW-0813">Transport</keyword>
<keyword evidence="10 11" id="KW-0739">Sodium transport</keyword>
<evidence type="ECO:0000256" key="7">
    <source>
        <dbReference type="ARBA" id="ARBA00023053"/>
    </source>
</evidence>
<dbReference type="EMBL" id="BAFB01000169">
    <property type="protein sequence ID" value="GAB35527.1"/>
    <property type="molecule type" value="Genomic_DNA"/>
</dbReference>
<feature type="transmembrane region" description="Helical" evidence="11">
    <location>
        <begin position="208"/>
        <end position="226"/>
    </location>
</feature>
<keyword evidence="8 11" id="KW-0406">Ion transport</keyword>
<dbReference type="Proteomes" id="UP000005038">
    <property type="component" value="Unassembled WGS sequence"/>
</dbReference>
<dbReference type="PANTHER" id="PTHR30341">
    <property type="entry name" value="SODIUM ION/PROTON ANTIPORTER NHAA-RELATED"/>
    <property type="match status" value="1"/>
</dbReference>
<accession>H5TPW9</accession>
<dbReference type="GO" id="GO:0015385">
    <property type="term" value="F:sodium:proton antiporter activity"/>
    <property type="evidence" value="ECO:0007669"/>
    <property type="project" value="UniProtKB-UniRule"/>
</dbReference>
<dbReference type="AlphaFoldDB" id="H5TPW9"/>
<evidence type="ECO:0000313" key="14">
    <source>
        <dbReference type="Proteomes" id="UP000005038"/>
    </source>
</evidence>
<feature type="compositionally biased region" description="Basic and acidic residues" evidence="12">
    <location>
        <begin position="32"/>
        <end position="43"/>
    </location>
</feature>
<reference evidence="13" key="1">
    <citation type="submission" date="2012-02" db="EMBL/GenBank/DDBJ databases">
        <title>Whole genome shotgun sequence of Gordonia otitidis NBRC 100426.</title>
        <authorList>
            <person name="Yoshida I."/>
            <person name="Hosoyama A."/>
            <person name="Tsuchikane K."/>
            <person name="Katsumata H."/>
            <person name="Yamazaki S."/>
            <person name="Fujita N."/>
        </authorList>
    </citation>
    <scope>NUCLEOTIDE SEQUENCE [LARGE SCALE GENOMIC DNA]</scope>
    <source>
        <strain evidence="13">NBRC 100426</strain>
    </source>
</reference>
<feature type="transmembrane region" description="Helical" evidence="11">
    <location>
        <begin position="445"/>
        <end position="465"/>
    </location>
</feature>
<comment type="function">
    <text evidence="11">Na(+)/H(+) antiporter that extrudes sodium in exchange for external protons.</text>
</comment>
<dbReference type="GO" id="GO:0006885">
    <property type="term" value="P:regulation of pH"/>
    <property type="evidence" value="ECO:0007669"/>
    <property type="project" value="UniProtKB-UniRule"/>
</dbReference>
<comment type="catalytic activity">
    <reaction evidence="11">
        <text>Na(+)(in) + 2 H(+)(out) = Na(+)(out) + 2 H(+)(in)</text>
        <dbReference type="Rhea" id="RHEA:29251"/>
        <dbReference type="ChEBI" id="CHEBI:15378"/>
        <dbReference type="ChEBI" id="CHEBI:29101"/>
    </reaction>
</comment>
<evidence type="ECO:0000256" key="2">
    <source>
        <dbReference type="ARBA" id="ARBA00022448"/>
    </source>
</evidence>
<evidence type="ECO:0000256" key="3">
    <source>
        <dbReference type="ARBA" id="ARBA00022449"/>
    </source>
</evidence>
<evidence type="ECO:0000256" key="1">
    <source>
        <dbReference type="ARBA" id="ARBA00004429"/>
    </source>
</evidence>
<feature type="transmembrane region" description="Helical" evidence="11">
    <location>
        <begin position="414"/>
        <end position="433"/>
    </location>
</feature>
<feature type="transmembrane region" description="Helical" evidence="11">
    <location>
        <begin position="289"/>
        <end position="322"/>
    </location>
</feature>
<feature type="transmembrane region" description="Helical" evidence="11">
    <location>
        <begin position="342"/>
        <end position="361"/>
    </location>
</feature>
<dbReference type="STRING" id="1108044.GOOTI_169_00250"/>
<evidence type="ECO:0000256" key="11">
    <source>
        <dbReference type="HAMAP-Rule" id="MF_01844"/>
    </source>
</evidence>
<feature type="compositionally biased region" description="Low complexity" evidence="12">
    <location>
        <begin position="47"/>
        <end position="61"/>
    </location>
</feature>
<evidence type="ECO:0000256" key="12">
    <source>
        <dbReference type="SAM" id="MobiDB-lite"/>
    </source>
</evidence>
<comment type="subcellular location">
    <subcellularLocation>
        <location evidence="1">Cell inner membrane</location>
        <topology evidence="1">Multi-pass membrane protein</topology>
    </subcellularLocation>
    <subcellularLocation>
        <location evidence="11">Cell membrane</location>
        <topology evidence="11">Multi-pass membrane protein</topology>
    </subcellularLocation>
</comment>
<feature type="region of interest" description="Disordered" evidence="12">
    <location>
        <begin position="1"/>
        <end position="82"/>
    </location>
</feature>
<evidence type="ECO:0000256" key="10">
    <source>
        <dbReference type="ARBA" id="ARBA00023201"/>
    </source>
</evidence>
<evidence type="ECO:0000256" key="5">
    <source>
        <dbReference type="ARBA" id="ARBA00022692"/>
    </source>
</evidence>
<feature type="transmembrane region" description="Helical" evidence="11">
    <location>
        <begin position="91"/>
        <end position="113"/>
    </location>
</feature>
<evidence type="ECO:0000256" key="9">
    <source>
        <dbReference type="ARBA" id="ARBA00023136"/>
    </source>
</evidence>
<keyword evidence="9 11" id="KW-0472">Membrane</keyword>
<dbReference type="PANTHER" id="PTHR30341:SF0">
    <property type="entry name" value="NA(+)_H(+) ANTIPORTER NHAA"/>
    <property type="match status" value="1"/>
</dbReference>
<protein>
    <recommendedName>
        <fullName evidence="11">Na(+)/H(+) antiporter NhaA</fullName>
    </recommendedName>
    <alternativeName>
        <fullName evidence="11">Sodium/proton antiporter NhaA</fullName>
    </alternativeName>
</protein>
<feature type="transmembrane region" description="Helical" evidence="11">
    <location>
        <begin position="172"/>
        <end position="196"/>
    </location>
</feature>
<keyword evidence="3 11" id="KW-0050">Antiport</keyword>
<dbReference type="GO" id="GO:0005886">
    <property type="term" value="C:plasma membrane"/>
    <property type="evidence" value="ECO:0007669"/>
    <property type="project" value="UniProtKB-SubCell"/>
</dbReference>
<evidence type="ECO:0000313" key="13">
    <source>
        <dbReference type="EMBL" id="GAB35527.1"/>
    </source>
</evidence>
<gene>
    <name evidence="11 13" type="primary">nhaA</name>
    <name evidence="13" type="ORF">GOOTI_169_00250</name>
</gene>
<dbReference type="HAMAP" id="MF_01844">
    <property type="entry name" value="NhaA"/>
    <property type="match status" value="1"/>
</dbReference>
<keyword evidence="4 11" id="KW-1003">Cell membrane</keyword>
<dbReference type="NCBIfam" id="TIGR00773">
    <property type="entry name" value="NhaA"/>
    <property type="match status" value="1"/>
</dbReference>
<feature type="transmembrane region" description="Helical" evidence="11">
    <location>
        <begin position="263"/>
        <end position="282"/>
    </location>
</feature>
<sequence>MDNGVPGSLVGDPDHDPDAQSTPLGLAAGTARQDHRMPEHSSEGHISGSDASLDASLDTSAPESTTSTGTPDRTGPPGWRRHNGRERFRRVLSLDTTSGALLLISAALAVIIANSPWREGYHSFLAYEIGPESLHLHLSLSEWAADGLLAIFFFVVGVELKQEFVAGSLRDIRLAGVPIVAAVAGMITPALCYVAVVGALDPEALRGWAIPTATDIAFALAVLAIFGRGLPLALRTFLLTLAVVDDLLGITVIAVFYTESINFVMLGCALLAIIAFGVVVRLSRSYRWLLLPLAVVAWACMHASGVHATVAGVLLGLVVPALTIRGERLSRTELLDETVRPWSAGVALPLFAFAAAGVSVVGADEPLVQPVSIGIVVGLCVGKIAGVLGATALMTRLTPLRLPDSIGLRDLIPVGMLTGIGFTVALLIAELSFGEADHAAPAKGAILIGSVIAACVAAIMLRWNARKARDPDMNRDGVVDTDLDVIGG</sequence>
<dbReference type="Pfam" id="PF06965">
    <property type="entry name" value="Na_H_antiport_1"/>
    <property type="match status" value="1"/>
</dbReference>
<keyword evidence="5 11" id="KW-0812">Transmembrane</keyword>
<feature type="compositionally biased region" description="Polar residues" evidence="12">
    <location>
        <begin position="62"/>
        <end position="71"/>
    </location>
</feature>
<dbReference type="InterPro" id="IPR004670">
    <property type="entry name" value="NhaA"/>
</dbReference>
<proteinExistence type="inferred from homology"/>
<feature type="transmembrane region" description="Helical" evidence="11">
    <location>
        <begin position="238"/>
        <end position="257"/>
    </location>
</feature>
<keyword evidence="7 11" id="KW-0915">Sodium</keyword>
<evidence type="ECO:0000256" key="4">
    <source>
        <dbReference type="ARBA" id="ARBA00022475"/>
    </source>
</evidence>
<dbReference type="Gene3D" id="1.20.1530.10">
    <property type="entry name" value="Na+/H+ antiporter like domain"/>
    <property type="match status" value="1"/>
</dbReference>
<dbReference type="InterPro" id="IPR023171">
    <property type="entry name" value="Na/H_antiporter_dom_sf"/>
</dbReference>
<evidence type="ECO:0000256" key="8">
    <source>
        <dbReference type="ARBA" id="ARBA00023065"/>
    </source>
</evidence>
<organism evidence="13 14">
    <name type="scientific">Gordonia otitidis (strain DSM 44809 / CCUG 52243 / JCM 12355 / NBRC 100426 / IFM 10032)</name>
    <dbReference type="NCBI Taxonomy" id="1108044"/>
    <lineage>
        <taxon>Bacteria</taxon>
        <taxon>Bacillati</taxon>
        <taxon>Actinomycetota</taxon>
        <taxon>Actinomycetes</taxon>
        <taxon>Mycobacteriales</taxon>
        <taxon>Gordoniaceae</taxon>
        <taxon>Gordonia</taxon>
    </lineage>
</organism>